<dbReference type="AlphaFoldDB" id="A0A834MJV1"/>
<protein>
    <submittedName>
        <fullName evidence="1">Uncharacterized protein</fullName>
    </submittedName>
</protein>
<organism evidence="1 2">
    <name type="scientific">Rhynchophorus ferrugineus</name>
    <name type="common">Red palm weevil</name>
    <name type="synonym">Curculio ferrugineus</name>
    <dbReference type="NCBI Taxonomy" id="354439"/>
    <lineage>
        <taxon>Eukaryota</taxon>
        <taxon>Metazoa</taxon>
        <taxon>Ecdysozoa</taxon>
        <taxon>Arthropoda</taxon>
        <taxon>Hexapoda</taxon>
        <taxon>Insecta</taxon>
        <taxon>Pterygota</taxon>
        <taxon>Neoptera</taxon>
        <taxon>Endopterygota</taxon>
        <taxon>Coleoptera</taxon>
        <taxon>Polyphaga</taxon>
        <taxon>Cucujiformia</taxon>
        <taxon>Curculionidae</taxon>
        <taxon>Dryophthorinae</taxon>
        <taxon>Rhynchophorus</taxon>
    </lineage>
</organism>
<reference evidence="1" key="1">
    <citation type="submission" date="2020-08" db="EMBL/GenBank/DDBJ databases">
        <title>Genome sequencing and assembly of the red palm weevil Rhynchophorus ferrugineus.</title>
        <authorList>
            <person name="Dias G.B."/>
            <person name="Bergman C.M."/>
            <person name="Manee M."/>
        </authorList>
    </citation>
    <scope>NUCLEOTIDE SEQUENCE</scope>
    <source>
        <strain evidence="1">AA-2017</strain>
        <tissue evidence="1">Whole larva</tissue>
    </source>
</reference>
<sequence>MGSGDVVEPNHTEHHQGGRAFLKFLSPFTMAFKYKENISYGIRRLIVCKKDRVITTGKGMDVSYMEIGKLLETKSPKLMSGN</sequence>
<dbReference type="Proteomes" id="UP000625711">
    <property type="component" value="Unassembled WGS sequence"/>
</dbReference>
<comment type="caution">
    <text evidence="1">The sequence shown here is derived from an EMBL/GenBank/DDBJ whole genome shotgun (WGS) entry which is preliminary data.</text>
</comment>
<proteinExistence type="predicted"/>
<evidence type="ECO:0000313" key="1">
    <source>
        <dbReference type="EMBL" id="KAF7285806.1"/>
    </source>
</evidence>
<name>A0A834MJV1_RHYFE</name>
<dbReference type="EMBL" id="JAACXV010000043">
    <property type="protein sequence ID" value="KAF7285806.1"/>
    <property type="molecule type" value="Genomic_DNA"/>
</dbReference>
<gene>
    <name evidence="1" type="ORF">GWI33_009785</name>
</gene>
<evidence type="ECO:0000313" key="2">
    <source>
        <dbReference type="Proteomes" id="UP000625711"/>
    </source>
</evidence>
<accession>A0A834MJV1</accession>
<keyword evidence="2" id="KW-1185">Reference proteome</keyword>